<keyword evidence="4" id="KW-1185">Reference proteome</keyword>
<dbReference type="PANTHER" id="PTHR46268">
    <property type="entry name" value="STRESS RESPONSE PROTEIN NHAX"/>
    <property type="match status" value="1"/>
</dbReference>
<dbReference type="CDD" id="cd00293">
    <property type="entry name" value="USP-like"/>
    <property type="match status" value="1"/>
</dbReference>
<dbReference type="OrthoDB" id="9804721at2"/>
<reference evidence="3 4" key="1">
    <citation type="submission" date="2017-01" db="EMBL/GenBank/DDBJ databases">
        <authorList>
            <person name="Mah S.A."/>
            <person name="Swanson W.J."/>
            <person name="Moy G.W."/>
            <person name="Vacquier V.D."/>
        </authorList>
    </citation>
    <scope>NUCLEOTIDE SEQUENCE [LARGE SCALE GENOMIC DNA]</scope>
    <source>
        <strain evidence="3 4">DSM 11589</strain>
    </source>
</reference>
<evidence type="ECO:0000259" key="2">
    <source>
        <dbReference type="Pfam" id="PF00582"/>
    </source>
</evidence>
<comment type="similarity">
    <text evidence="1">Belongs to the universal stress protein A family.</text>
</comment>
<dbReference type="AlphaFoldDB" id="A0A1N7MBT2"/>
<proteinExistence type="inferred from homology"/>
<dbReference type="STRING" id="80876.SAMN05421779_10410"/>
<dbReference type="Pfam" id="PF00582">
    <property type="entry name" value="Usp"/>
    <property type="match status" value="1"/>
</dbReference>
<sequence>MTGVKTLLAVVPDVEGGLPTLETACIIGRDLACHVRVLHVRPDPSSALPLMGEAMSGAMIDQMMATCEKEGTARAVRVRGIFDQLIARYDIPQTDEPPGPSEMSAAYIELIGQEDEAAVSYGRMADVVVIGRPQDGDDEPALQATLNAVLMETGRPVIVAPRQQVSNVLSAAVIAWNGSIEAVRAVAGAIPLLLKSSRVVIAVAGSAENLQVSASELQSYLAWHGIDAELRTLTVSGAGDVGPALLRTCDDVQASLLVMGAYTHSRLRQLIIGGVTRHVLDNAHLPVLLAH</sequence>
<evidence type="ECO:0000313" key="3">
    <source>
        <dbReference type="EMBL" id="SIS83419.1"/>
    </source>
</evidence>
<evidence type="ECO:0000256" key="1">
    <source>
        <dbReference type="ARBA" id="ARBA00008791"/>
    </source>
</evidence>
<dbReference type="Gene3D" id="3.40.50.12370">
    <property type="match status" value="1"/>
</dbReference>
<gene>
    <name evidence="3" type="ORF">SAMN05421779_10410</name>
</gene>
<dbReference type="EMBL" id="FTOA01000004">
    <property type="protein sequence ID" value="SIS83419.1"/>
    <property type="molecule type" value="Genomic_DNA"/>
</dbReference>
<protein>
    <submittedName>
        <fullName evidence="3">Universal stress protein family protein</fullName>
    </submittedName>
</protein>
<accession>A0A1N7MBT2</accession>
<dbReference type="RefSeq" id="WP_076400483.1">
    <property type="nucleotide sequence ID" value="NZ_FTOA01000004.1"/>
</dbReference>
<dbReference type="InterPro" id="IPR006016">
    <property type="entry name" value="UspA"/>
</dbReference>
<dbReference type="Proteomes" id="UP000185678">
    <property type="component" value="Unassembled WGS sequence"/>
</dbReference>
<dbReference type="PANTHER" id="PTHR46268:SF15">
    <property type="entry name" value="UNIVERSAL STRESS PROTEIN HP_0031"/>
    <property type="match status" value="1"/>
</dbReference>
<name>A0A1N7MBT2_9PROT</name>
<feature type="domain" description="UspA" evidence="2">
    <location>
        <begin position="234"/>
        <end position="290"/>
    </location>
</feature>
<evidence type="ECO:0000313" key="4">
    <source>
        <dbReference type="Proteomes" id="UP000185678"/>
    </source>
</evidence>
<organism evidence="3 4">
    <name type="scientific">Insolitispirillum peregrinum</name>
    <dbReference type="NCBI Taxonomy" id="80876"/>
    <lineage>
        <taxon>Bacteria</taxon>
        <taxon>Pseudomonadati</taxon>
        <taxon>Pseudomonadota</taxon>
        <taxon>Alphaproteobacteria</taxon>
        <taxon>Rhodospirillales</taxon>
        <taxon>Novispirillaceae</taxon>
        <taxon>Insolitispirillum</taxon>
    </lineage>
</organism>
<dbReference type="SUPFAM" id="SSF52402">
    <property type="entry name" value="Adenine nucleotide alpha hydrolases-like"/>
    <property type="match status" value="2"/>
</dbReference>